<dbReference type="Proteomes" id="UP001140560">
    <property type="component" value="Unassembled WGS sequence"/>
</dbReference>
<dbReference type="OrthoDB" id="10042665at2759"/>
<evidence type="ECO:0000313" key="2">
    <source>
        <dbReference type="EMBL" id="KAJ4371363.1"/>
    </source>
</evidence>
<keyword evidence="3" id="KW-1185">Reference proteome</keyword>
<comment type="caution">
    <text evidence="2">The sequence shown here is derived from an EMBL/GenBank/DDBJ whole genome shotgun (WGS) entry which is preliminary data.</text>
</comment>
<feature type="domain" description="AAA+ ATPase" evidence="1">
    <location>
        <begin position="431"/>
        <end position="557"/>
    </location>
</feature>
<dbReference type="InterPro" id="IPR003959">
    <property type="entry name" value="ATPase_AAA_core"/>
</dbReference>
<evidence type="ECO:0000259" key="1">
    <source>
        <dbReference type="SMART" id="SM00382"/>
    </source>
</evidence>
<organism evidence="2 3">
    <name type="scientific">Neocucurbitaria cava</name>
    <dbReference type="NCBI Taxonomy" id="798079"/>
    <lineage>
        <taxon>Eukaryota</taxon>
        <taxon>Fungi</taxon>
        <taxon>Dikarya</taxon>
        <taxon>Ascomycota</taxon>
        <taxon>Pezizomycotina</taxon>
        <taxon>Dothideomycetes</taxon>
        <taxon>Pleosporomycetidae</taxon>
        <taxon>Pleosporales</taxon>
        <taxon>Pleosporineae</taxon>
        <taxon>Cucurbitariaceae</taxon>
        <taxon>Neocucurbitaria</taxon>
    </lineage>
</organism>
<dbReference type="PANTHER" id="PTHR46411">
    <property type="entry name" value="FAMILY ATPASE, PUTATIVE-RELATED"/>
    <property type="match status" value="1"/>
</dbReference>
<dbReference type="GO" id="GO:0005524">
    <property type="term" value="F:ATP binding"/>
    <property type="evidence" value="ECO:0007669"/>
    <property type="project" value="InterPro"/>
</dbReference>
<proteinExistence type="predicted"/>
<dbReference type="Pfam" id="PF22942">
    <property type="entry name" value="DUF7025"/>
    <property type="match status" value="1"/>
</dbReference>
<reference evidence="2" key="1">
    <citation type="submission" date="2022-10" db="EMBL/GenBank/DDBJ databases">
        <title>Tapping the CABI collections for fungal endophytes: first genome assemblies for Collariella, Neodidymelliopsis, Ascochyta clinopodiicola, Didymella pomorum, Didymosphaeria variabile, Neocosmospora piperis and Neocucurbitaria cava.</title>
        <authorList>
            <person name="Hill R."/>
        </authorList>
    </citation>
    <scope>NUCLEOTIDE SEQUENCE</scope>
    <source>
        <strain evidence="2">IMI 356814</strain>
    </source>
</reference>
<dbReference type="Pfam" id="PF00004">
    <property type="entry name" value="AAA"/>
    <property type="match status" value="1"/>
</dbReference>
<accession>A0A9W8YBT2</accession>
<dbReference type="InterPro" id="IPR054289">
    <property type="entry name" value="DUF7025"/>
</dbReference>
<gene>
    <name evidence="2" type="ORF">N0V83_004580</name>
</gene>
<protein>
    <recommendedName>
        <fullName evidence="1">AAA+ ATPase domain-containing protein</fullName>
    </recommendedName>
</protein>
<dbReference type="AlphaFoldDB" id="A0A9W8YBT2"/>
<dbReference type="Gene3D" id="3.40.50.300">
    <property type="entry name" value="P-loop containing nucleotide triphosphate hydrolases"/>
    <property type="match status" value="1"/>
</dbReference>
<dbReference type="GO" id="GO:0016887">
    <property type="term" value="F:ATP hydrolysis activity"/>
    <property type="evidence" value="ECO:0007669"/>
    <property type="project" value="InterPro"/>
</dbReference>
<dbReference type="SUPFAM" id="SSF52540">
    <property type="entry name" value="P-loop containing nucleoside triphosphate hydrolases"/>
    <property type="match status" value="1"/>
</dbReference>
<name>A0A9W8YBT2_9PLEO</name>
<dbReference type="CDD" id="cd19481">
    <property type="entry name" value="RecA-like_protease"/>
    <property type="match status" value="1"/>
</dbReference>
<dbReference type="SMART" id="SM00382">
    <property type="entry name" value="AAA"/>
    <property type="match status" value="1"/>
</dbReference>
<dbReference type="EMBL" id="JAPEUY010000007">
    <property type="protein sequence ID" value="KAJ4371363.1"/>
    <property type="molecule type" value="Genomic_DNA"/>
</dbReference>
<sequence length="632" mass="71531">MANNSTNEENTRHALTLYEEKHSHREDQGNKAQRLLRVDQIYSRKDRQVHFVKTAKLTPKPDRFGKTALVVRRIISAKGMVAGTEIDIKSPHLDRLFKDIFEGIPDLKLNESPPIASPTLFFHAAPKLIEIKEAEKQKAQPDQSLINDIGTALRLVEEDFGGVINNLQSLLSKGEITFDLLWAIFPPGELIVAMEHGVLRQPQALPMVSSDYGTRQNGTKYFWADGKVITHDGEDFGKGRFSPIIEAFDGSKKLTALEFYPVKYHPDEPALRKRLIARGKKYISLHEDPCCRDYPLNYAVGENELIPQRKDKDPEKINVKGRVMVDPVSFYVHNSSSDLNKPSVYPVDWMSMKGLTDDDYLNCAYWINGFSLTHKKWCQMVVEAMEEIKWNHQAFQKLVIDEDRRQLIHALVKAHRNDATTFDDIIQNKGQGLVGLLSGSPGVGKTLTAEAVAEVTQRPLYMVSAGELGIQADTVDKRLGVILDVTRRWGCVLLIDEADVFLGARGQDLQRDSLVSVFLRRLEYFMGVCILTTNRKQEIDPAFQSRIHFTLHYPDLNEASRKAVWTNFLGTVGRTSETFKIGEDDIDQFAKHVLNGRQIKNIVACTVSLSRESKEPITAERIESMIKMLSVD</sequence>
<dbReference type="PANTHER" id="PTHR46411:SF2">
    <property type="entry name" value="AAA+ ATPASE DOMAIN-CONTAINING PROTEIN"/>
    <property type="match status" value="1"/>
</dbReference>
<dbReference type="InterPro" id="IPR027417">
    <property type="entry name" value="P-loop_NTPase"/>
</dbReference>
<dbReference type="InterPro" id="IPR003593">
    <property type="entry name" value="AAA+_ATPase"/>
</dbReference>
<evidence type="ECO:0000313" key="3">
    <source>
        <dbReference type="Proteomes" id="UP001140560"/>
    </source>
</evidence>